<evidence type="ECO:0008006" key="3">
    <source>
        <dbReference type="Google" id="ProtNLM"/>
    </source>
</evidence>
<evidence type="ECO:0000313" key="2">
    <source>
        <dbReference type="Proteomes" id="UP000036923"/>
    </source>
</evidence>
<dbReference type="OrthoDB" id="9801424at2"/>
<evidence type="ECO:0000313" key="1">
    <source>
        <dbReference type="EMBL" id="KNY26413.1"/>
    </source>
</evidence>
<keyword evidence="2" id="KW-1185">Reference proteome</keyword>
<sequence>MQTLVIIPNLMCKFSFSAPLAWLFNENIEKVKGIYSFELNTSIVKQYKSFIVELNWFIELYEFTLITQFIKKHNPDSVIMFGGLYSQLKYKEIFQKCPVDYFIRGDAELPMKMFLNDEDPKTIPNMIGRDFENEHTYICTKEELKSIRYNMDWLPKYFDLIPQTAAPADIPPKYDKLPLYPKYWERPEEKKQPDEYRWRVPAKGGRYHLPMVITSRGLCAAHHEGCDYCMGSKGHTIQNIYRRPSLILDNETIILHLKDIERKFKSVCLFINSEFNYDFTGYYFDLEATIEIDSPCKAEDLKKVIYAFRKTIVHTAIYQEGLTGKKIIENIQEFQNLENENHKIYFFAFDEDAKLIPENRRLYAEVVLPYWTDWNFYNVFENAMKKSREWYFVTGHVNLYPPQKQLVMKVLNVIQKRILYILNRLKIIDMKKKLI</sequence>
<dbReference type="STRING" id="398512.Bccel_1675"/>
<dbReference type="Gene3D" id="3.40.50.280">
    <property type="entry name" value="Cobalamin-binding domain"/>
    <property type="match status" value="1"/>
</dbReference>
<organism evidence="1 2">
    <name type="scientific">Pseudobacteroides cellulosolvens ATCC 35603 = DSM 2933</name>
    <dbReference type="NCBI Taxonomy" id="398512"/>
    <lineage>
        <taxon>Bacteria</taxon>
        <taxon>Bacillati</taxon>
        <taxon>Bacillota</taxon>
        <taxon>Clostridia</taxon>
        <taxon>Eubacteriales</taxon>
        <taxon>Oscillospiraceae</taxon>
        <taxon>Pseudobacteroides</taxon>
    </lineage>
</organism>
<dbReference type="AlphaFoldDB" id="A0A0L6JL13"/>
<gene>
    <name evidence="1" type="ORF">Bccel_1675</name>
</gene>
<protein>
    <recommendedName>
        <fullName evidence="3">Radical SAM domain protein</fullName>
    </recommendedName>
</protein>
<dbReference type="RefSeq" id="WP_036941385.1">
    <property type="nucleotide sequence ID" value="NZ_JQKC01000015.1"/>
</dbReference>
<comment type="caution">
    <text evidence="1">The sequence shown here is derived from an EMBL/GenBank/DDBJ whole genome shotgun (WGS) entry which is preliminary data.</text>
</comment>
<dbReference type="Proteomes" id="UP000036923">
    <property type="component" value="Unassembled WGS sequence"/>
</dbReference>
<accession>A0A0L6JL13</accession>
<reference evidence="2" key="1">
    <citation type="submission" date="2015-07" db="EMBL/GenBank/DDBJ databases">
        <title>Near-Complete Genome Sequence of the Cellulolytic Bacterium Bacteroides (Pseudobacteroides) cellulosolvens ATCC 35603.</title>
        <authorList>
            <person name="Dassa B."/>
            <person name="Utturkar S.M."/>
            <person name="Klingeman D.M."/>
            <person name="Hurt R.A."/>
            <person name="Keller M."/>
            <person name="Xu J."/>
            <person name="Reddy Y.H.K."/>
            <person name="Borovok I."/>
            <person name="Grinberg I.R."/>
            <person name="Lamed R."/>
            <person name="Zhivin O."/>
            <person name="Bayer E.A."/>
            <person name="Brown S.D."/>
        </authorList>
    </citation>
    <scope>NUCLEOTIDE SEQUENCE [LARGE SCALE GENOMIC DNA]</scope>
    <source>
        <strain evidence="2">DSM 2933</strain>
    </source>
</reference>
<dbReference type="EMBL" id="LGTC01000001">
    <property type="protein sequence ID" value="KNY26413.1"/>
    <property type="molecule type" value="Genomic_DNA"/>
</dbReference>
<name>A0A0L6JL13_9FIRM</name>
<dbReference type="eggNOG" id="COG1032">
    <property type="taxonomic scope" value="Bacteria"/>
</dbReference>
<proteinExistence type="predicted"/>